<reference evidence="10 11" key="1">
    <citation type="submission" date="2017-10" db="EMBL/GenBank/DDBJ databases">
        <title>Comparative genomics between pathogenic Norcardia.</title>
        <authorList>
            <person name="Zeng L."/>
        </authorList>
    </citation>
    <scope>NUCLEOTIDE SEQUENCE [LARGE SCALE GENOMIC DNA]</scope>
    <source>
        <strain evidence="10 11">NC_YFY_NT001</strain>
    </source>
</reference>
<dbReference type="InterPro" id="IPR050171">
    <property type="entry name" value="MFS_Transporters"/>
</dbReference>
<keyword evidence="3" id="KW-1003">Cell membrane</keyword>
<feature type="transmembrane region" description="Helical" evidence="8">
    <location>
        <begin position="170"/>
        <end position="192"/>
    </location>
</feature>
<sequence length="451" mass="46289">MGETRSAQHDAVLTDEPGAVLTASAPTARPGDPAQGAWRGVAAAMFAIAWGGNEFTPLLVMYKERGLSVTTVDLLLFDYVLGIVPALLIGGPLSDRYGRRRLLRPAPLVGAAGSLLLACGSGSVALLSVGRVLCGIALGLAMAVGSSWLKELSQPPYGPGSAAGTGARRSAMSLTAGFALGAGLAGVLAQWAPWPDSLAYLINVALCLVAAVWVSRAPETLAPQRNPNRLLADLKVPAAGHRRFLGVAVPVAVWLFASAATAYAVLPALLASTVQGAPIAFSALITVITLGCGFAIQSAARRIDRPGTARAAVVALGLVAAGMATATWASASLALWATVVAAVVLGAGYGIGLVAGLQEIERIARPDDLAGLTAVFYSVSYLGFGLPALLAFLHQAAGFGYPGMYVGITLLALACLALVGRNYRDSGQKHAGMTRQSMPERRGLRTSSRTR</sequence>
<dbReference type="GeneID" id="88361888"/>
<feature type="transmembrane region" description="Helical" evidence="8">
    <location>
        <begin position="335"/>
        <end position="357"/>
    </location>
</feature>
<dbReference type="PROSITE" id="PS50850">
    <property type="entry name" value="MFS"/>
    <property type="match status" value="1"/>
</dbReference>
<dbReference type="KEGG" id="ntp:CRH09_31935"/>
<feature type="transmembrane region" description="Helical" evidence="8">
    <location>
        <begin position="244"/>
        <end position="266"/>
    </location>
</feature>
<keyword evidence="5 8" id="KW-1133">Transmembrane helix</keyword>
<evidence type="ECO:0000256" key="5">
    <source>
        <dbReference type="ARBA" id="ARBA00022989"/>
    </source>
</evidence>
<dbReference type="PANTHER" id="PTHR23517:SF13">
    <property type="entry name" value="MAJOR FACILITATOR SUPERFAMILY MFS_1"/>
    <property type="match status" value="1"/>
</dbReference>
<dbReference type="Proteomes" id="UP000221961">
    <property type="component" value="Chromosome"/>
</dbReference>
<evidence type="ECO:0000259" key="9">
    <source>
        <dbReference type="PROSITE" id="PS50850"/>
    </source>
</evidence>
<dbReference type="InterPro" id="IPR005829">
    <property type="entry name" value="Sugar_transporter_CS"/>
</dbReference>
<name>A0A291RS00_9NOCA</name>
<organism evidence="10 11">
    <name type="scientific">Nocardia terpenica</name>
    <dbReference type="NCBI Taxonomy" id="455432"/>
    <lineage>
        <taxon>Bacteria</taxon>
        <taxon>Bacillati</taxon>
        <taxon>Actinomycetota</taxon>
        <taxon>Actinomycetes</taxon>
        <taxon>Mycobacteriales</taxon>
        <taxon>Nocardiaceae</taxon>
        <taxon>Nocardia</taxon>
    </lineage>
</organism>
<evidence type="ECO:0000256" key="4">
    <source>
        <dbReference type="ARBA" id="ARBA00022692"/>
    </source>
</evidence>
<feature type="transmembrane region" description="Helical" evidence="8">
    <location>
        <begin position="369"/>
        <end position="393"/>
    </location>
</feature>
<dbReference type="EMBL" id="CP023778">
    <property type="protein sequence ID" value="ATL70115.1"/>
    <property type="molecule type" value="Genomic_DNA"/>
</dbReference>
<dbReference type="AlphaFoldDB" id="A0A291RS00"/>
<dbReference type="PROSITE" id="PS00216">
    <property type="entry name" value="SUGAR_TRANSPORT_1"/>
    <property type="match status" value="1"/>
</dbReference>
<evidence type="ECO:0000256" key="2">
    <source>
        <dbReference type="ARBA" id="ARBA00022448"/>
    </source>
</evidence>
<dbReference type="RefSeq" id="WP_098697109.1">
    <property type="nucleotide sequence ID" value="NZ_CP023778.1"/>
</dbReference>
<keyword evidence="6 8" id="KW-0472">Membrane</keyword>
<dbReference type="Pfam" id="PF07690">
    <property type="entry name" value="MFS_1"/>
    <property type="match status" value="1"/>
</dbReference>
<feature type="transmembrane region" description="Helical" evidence="8">
    <location>
        <begin position="399"/>
        <end position="419"/>
    </location>
</feature>
<gene>
    <name evidence="10" type="ORF">CRH09_31935</name>
</gene>
<evidence type="ECO:0000256" key="1">
    <source>
        <dbReference type="ARBA" id="ARBA00004651"/>
    </source>
</evidence>
<dbReference type="PANTHER" id="PTHR23517">
    <property type="entry name" value="RESISTANCE PROTEIN MDTM, PUTATIVE-RELATED-RELATED"/>
    <property type="match status" value="1"/>
</dbReference>
<evidence type="ECO:0000256" key="7">
    <source>
        <dbReference type="SAM" id="MobiDB-lite"/>
    </source>
</evidence>
<dbReference type="InterPro" id="IPR036259">
    <property type="entry name" value="MFS_trans_sf"/>
</dbReference>
<accession>A0A291RS00</accession>
<protein>
    <submittedName>
        <fullName evidence="10">MFS transporter</fullName>
    </submittedName>
</protein>
<feature type="transmembrane region" description="Helical" evidence="8">
    <location>
        <begin position="67"/>
        <end position="90"/>
    </location>
</feature>
<evidence type="ECO:0000256" key="3">
    <source>
        <dbReference type="ARBA" id="ARBA00022475"/>
    </source>
</evidence>
<dbReference type="SUPFAM" id="SSF103473">
    <property type="entry name" value="MFS general substrate transporter"/>
    <property type="match status" value="1"/>
</dbReference>
<dbReference type="InterPro" id="IPR011701">
    <property type="entry name" value="MFS"/>
</dbReference>
<dbReference type="GO" id="GO:0005886">
    <property type="term" value="C:plasma membrane"/>
    <property type="evidence" value="ECO:0007669"/>
    <property type="project" value="UniProtKB-SubCell"/>
</dbReference>
<dbReference type="GO" id="GO:0022857">
    <property type="term" value="F:transmembrane transporter activity"/>
    <property type="evidence" value="ECO:0007669"/>
    <property type="project" value="InterPro"/>
</dbReference>
<keyword evidence="4 8" id="KW-0812">Transmembrane</keyword>
<feature type="transmembrane region" description="Helical" evidence="8">
    <location>
        <begin position="102"/>
        <end position="123"/>
    </location>
</feature>
<comment type="subcellular location">
    <subcellularLocation>
        <location evidence="1">Cell membrane</location>
        <topology evidence="1">Multi-pass membrane protein</topology>
    </subcellularLocation>
</comment>
<feature type="domain" description="Major facilitator superfamily (MFS) profile" evidence="9">
    <location>
        <begin position="1"/>
        <end position="424"/>
    </location>
</feature>
<evidence type="ECO:0000313" key="11">
    <source>
        <dbReference type="Proteomes" id="UP000221961"/>
    </source>
</evidence>
<evidence type="ECO:0000313" key="10">
    <source>
        <dbReference type="EMBL" id="ATL70115.1"/>
    </source>
</evidence>
<evidence type="ECO:0000256" key="6">
    <source>
        <dbReference type="ARBA" id="ARBA00023136"/>
    </source>
</evidence>
<feature type="transmembrane region" description="Helical" evidence="8">
    <location>
        <begin position="278"/>
        <end position="296"/>
    </location>
</feature>
<feature type="transmembrane region" description="Helical" evidence="8">
    <location>
        <begin position="198"/>
        <end position="215"/>
    </location>
</feature>
<feature type="region of interest" description="Disordered" evidence="7">
    <location>
        <begin position="427"/>
        <end position="451"/>
    </location>
</feature>
<evidence type="ECO:0000256" key="8">
    <source>
        <dbReference type="SAM" id="Phobius"/>
    </source>
</evidence>
<dbReference type="Gene3D" id="1.20.1250.20">
    <property type="entry name" value="MFS general substrate transporter like domains"/>
    <property type="match status" value="1"/>
</dbReference>
<keyword evidence="2" id="KW-0813">Transport</keyword>
<proteinExistence type="predicted"/>
<dbReference type="InterPro" id="IPR020846">
    <property type="entry name" value="MFS_dom"/>
</dbReference>
<feature type="transmembrane region" description="Helical" evidence="8">
    <location>
        <begin position="308"/>
        <end position="329"/>
    </location>
</feature>